<sequence length="85" mass="9833">MIEQQLKRSIRIPEGHHLVHVDTESDPERATTYDTENFQLVDGEGNLVARFNAWAMEDSFFGYFEYDADGELIDRKTVGFFSEAQ</sequence>
<organism evidence="1 2">
    <name type="scientific">Marinobacter nanhaiticus D15-8W</name>
    <dbReference type="NCBI Taxonomy" id="626887"/>
    <lineage>
        <taxon>Bacteria</taxon>
        <taxon>Pseudomonadati</taxon>
        <taxon>Pseudomonadota</taxon>
        <taxon>Gammaproteobacteria</taxon>
        <taxon>Pseudomonadales</taxon>
        <taxon>Marinobacteraceae</taxon>
        <taxon>Marinobacter</taxon>
    </lineage>
</organism>
<dbReference type="RefSeq" id="WP_004580378.1">
    <property type="nucleotide sequence ID" value="NZ_AP028878.1"/>
</dbReference>
<accession>N6X4T8</accession>
<protein>
    <submittedName>
        <fullName evidence="1">Uncharacterized protein</fullName>
    </submittedName>
</protein>
<dbReference type="HOGENOM" id="CLU_2508820_0_0_6"/>
<reference evidence="1 2" key="1">
    <citation type="journal article" date="2013" name="Genome Announc.">
        <title>Genome Sequence of the Polycyclic Aromatic Hydrocarbon-Degrading Bacterium Strain Marinobacter nanhaiticus D15-8WT.</title>
        <authorList>
            <person name="Cui Z."/>
            <person name="Gao W."/>
            <person name="Li Q."/>
            <person name="Xu G."/>
            <person name="Zheng L."/>
        </authorList>
    </citation>
    <scope>NUCLEOTIDE SEQUENCE [LARGE SCALE GENOMIC DNA]</scope>
    <source>
        <strain evidence="1 2">D15-8W</strain>
    </source>
</reference>
<dbReference type="Proteomes" id="UP000013165">
    <property type="component" value="Unassembled WGS sequence"/>
</dbReference>
<dbReference type="EMBL" id="APLQ01000011">
    <property type="protein sequence ID" value="ENO16088.1"/>
    <property type="molecule type" value="Genomic_DNA"/>
</dbReference>
<name>N6X4T8_9GAMM</name>
<dbReference type="OrthoDB" id="6369669at2"/>
<keyword evidence="2" id="KW-1185">Reference proteome</keyword>
<evidence type="ECO:0000313" key="1">
    <source>
        <dbReference type="EMBL" id="ENO16088.1"/>
    </source>
</evidence>
<proteinExistence type="predicted"/>
<comment type="caution">
    <text evidence="1">The sequence shown here is derived from an EMBL/GenBank/DDBJ whole genome shotgun (WGS) entry which is preliminary data.</text>
</comment>
<evidence type="ECO:0000313" key="2">
    <source>
        <dbReference type="Proteomes" id="UP000013165"/>
    </source>
</evidence>
<dbReference type="AlphaFoldDB" id="N6X4T8"/>
<gene>
    <name evidence="1" type="ORF">J057_12066</name>
</gene>
<dbReference type="PATRIC" id="fig|626887.3.peg.2417"/>